<feature type="compositionally biased region" description="Polar residues" evidence="1">
    <location>
        <begin position="21"/>
        <end position="31"/>
    </location>
</feature>
<feature type="compositionally biased region" description="Basic residues" evidence="1">
    <location>
        <begin position="154"/>
        <end position="165"/>
    </location>
</feature>
<dbReference type="AlphaFoldDB" id="A0AB34HDR6"/>
<reference evidence="2 3" key="1">
    <citation type="submission" date="2022-11" db="EMBL/GenBank/DDBJ databases">
        <title>Whole genome sequence of Eschrichtius robustus ER-17-0199.</title>
        <authorList>
            <person name="Bruniche-Olsen A."/>
            <person name="Black A.N."/>
            <person name="Fields C.J."/>
            <person name="Walden K."/>
            <person name="Dewoody J.A."/>
        </authorList>
    </citation>
    <scope>NUCLEOTIDE SEQUENCE [LARGE SCALE GENOMIC DNA]</scope>
    <source>
        <strain evidence="2">ER-17-0199</strain>
        <tissue evidence="2">Blubber</tissue>
    </source>
</reference>
<evidence type="ECO:0000313" key="2">
    <source>
        <dbReference type="EMBL" id="KAJ8789145.1"/>
    </source>
</evidence>
<feature type="region of interest" description="Disordered" evidence="1">
    <location>
        <begin position="13"/>
        <end position="35"/>
    </location>
</feature>
<dbReference type="EMBL" id="JAIQCJ010001508">
    <property type="protein sequence ID" value="KAJ8789145.1"/>
    <property type="molecule type" value="Genomic_DNA"/>
</dbReference>
<dbReference type="Proteomes" id="UP001159641">
    <property type="component" value="Unassembled WGS sequence"/>
</dbReference>
<protein>
    <submittedName>
        <fullName evidence="2">Uncharacterized protein</fullName>
    </submittedName>
</protein>
<feature type="region of interest" description="Disordered" evidence="1">
    <location>
        <begin position="259"/>
        <end position="284"/>
    </location>
</feature>
<feature type="region of interest" description="Disordered" evidence="1">
    <location>
        <begin position="68"/>
        <end position="194"/>
    </location>
</feature>
<accession>A0AB34HDR6</accession>
<organism evidence="2 3">
    <name type="scientific">Eschrichtius robustus</name>
    <name type="common">California gray whale</name>
    <name type="synonym">Eschrichtius gibbosus</name>
    <dbReference type="NCBI Taxonomy" id="9764"/>
    <lineage>
        <taxon>Eukaryota</taxon>
        <taxon>Metazoa</taxon>
        <taxon>Chordata</taxon>
        <taxon>Craniata</taxon>
        <taxon>Vertebrata</taxon>
        <taxon>Euteleostomi</taxon>
        <taxon>Mammalia</taxon>
        <taxon>Eutheria</taxon>
        <taxon>Laurasiatheria</taxon>
        <taxon>Artiodactyla</taxon>
        <taxon>Whippomorpha</taxon>
        <taxon>Cetacea</taxon>
        <taxon>Mysticeti</taxon>
        <taxon>Eschrichtiidae</taxon>
        <taxon>Eschrichtius</taxon>
    </lineage>
</organism>
<dbReference type="Pfam" id="PF16609">
    <property type="entry name" value="SH3-RhoG_link"/>
    <property type="match status" value="1"/>
</dbReference>
<feature type="compositionally biased region" description="Basic and acidic residues" evidence="1">
    <location>
        <begin position="166"/>
        <end position="179"/>
    </location>
</feature>
<evidence type="ECO:0000313" key="3">
    <source>
        <dbReference type="Proteomes" id="UP001159641"/>
    </source>
</evidence>
<comment type="caution">
    <text evidence="2">The sequence shown here is derived from an EMBL/GenBank/DDBJ whole genome shotgun (WGS) entry which is preliminary data.</text>
</comment>
<keyword evidence="3" id="KW-1185">Reference proteome</keyword>
<evidence type="ECO:0000256" key="1">
    <source>
        <dbReference type="SAM" id="MobiDB-lite"/>
    </source>
</evidence>
<gene>
    <name evidence="2" type="ORF">J1605_022246</name>
</gene>
<sequence length="284" mass="30201">MREFRCQDVGLGQGCGVAEPVSNSDPVTSPESFRHPQLISHLDLASAEWQSHQTQLPAAPELGVHLGGDAVHRRSGTSQDSGGCQSHLFLSRPADSLSVSSNDASPPASVASLQPHMMGAQSSPGPKRPGNTLRKWLTSPVRRLSSGKADGHVKKLAHKHKKSREVRKSADAGSQKDSDDSAATPQDETAEEVRASGISLRVVGTVNSLVGWFSLRSGKDQGQSPAQFLQQRLEPGTHTWPQVKKSEGLGQPCLFQENVVPGHLSPLSPPSQAKPGAPPGRQKI</sequence>
<name>A0AB34HDR6_ESCRO</name>
<proteinExistence type="predicted"/>